<dbReference type="EMBL" id="NHOQ01002481">
    <property type="protein sequence ID" value="PWA16422.1"/>
    <property type="molecule type" value="Genomic_DNA"/>
</dbReference>
<reference evidence="2 3" key="1">
    <citation type="journal article" date="2018" name="G3 (Bethesda)">
        <title>A High-Quality Reference Genome for the Invasive Mosquitofish Gambusia affinis Using a Chicago Library.</title>
        <authorList>
            <person name="Hoffberg S.L."/>
            <person name="Troendle N.J."/>
            <person name="Glenn T.C."/>
            <person name="Mahmud O."/>
            <person name="Louha S."/>
            <person name="Chalopin D."/>
            <person name="Bennetzen J.L."/>
            <person name="Mauricio R."/>
        </authorList>
    </citation>
    <scope>NUCLEOTIDE SEQUENCE [LARGE SCALE GENOMIC DNA]</scope>
    <source>
        <strain evidence="2">NE01/NJP1002.9</strain>
        <tissue evidence="2">Muscle</tissue>
    </source>
</reference>
<dbReference type="PANTHER" id="PTHR28489">
    <property type="entry name" value="RENTINAL DEGENERATION 3-LIKE"/>
    <property type="match status" value="1"/>
</dbReference>
<evidence type="ECO:0008006" key="4">
    <source>
        <dbReference type="Google" id="ProtNLM"/>
    </source>
</evidence>
<feature type="region of interest" description="Disordered" evidence="1">
    <location>
        <begin position="236"/>
        <end position="309"/>
    </location>
</feature>
<dbReference type="STRING" id="33528.ENSGAFP00000006325"/>
<sequence>MPLFGWMKWSNQTRAQTRSPSRAEPVSGHVLLTELLWHVEERECLARQLERENRLAHSALGLRWFQKHPRLRTLVSSSEMHQLEFLCSQVPPVDTATVVSRFREVIATNNVQPWELAAVFKHILIDFLNQRQYIEEEGLSMEVWSSQYKKQGSVTPIMPQGGSHEREEIPTVSGYVDRAMRHPSLFTTSRVWDLPYYYPGPLRPKGETSEVPDVNHLEICSPVKVGFMMEVTVTHQAQRQREGTDQRQLTSSRKFRDKLHKTSLRRKNPAAPLGSSLLDVDDDDAQSSHQSQSLKTQKPEQNPEDQHHHWLHCPVPKVDLVEAQAPQALVDHPKQSPHPLAVVQLRSWDHRIMGSLQHGFVWRACSGPAGIHLQG</sequence>
<dbReference type="InterPro" id="IPR028092">
    <property type="entry name" value="RD3"/>
</dbReference>
<accession>A0A315V0N3</accession>
<dbReference type="Pfam" id="PF14473">
    <property type="entry name" value="RD3"/>
    <property type="match status" value="1"/>
</dbReference>
<evidence type="ECO:0000256" key="1">
    <source>
        <dbReference type="SAM" id="MobiDB-lite"/>
    </source>
</evidence>
<organism evidence="2 3">
    <name type="scientific">Gambusia affinis</name>
    <name type="common">Western mosquitofish</name>
    <name type="synonym">Heterandria affinis</name>
    <dbReference type="NCBI Taxonomy" id="33528"/>
    <lineage>
        <taxon>Eukaryota</taxon>
        <taxon>Metazoa</taxon>
        <taxon>Chordata</taxon>
        <taxon>Craniata</taxon>
        <taxon>Vertebrata</taxon>
        <taxon>Euteleostomi</taxon>
        <taxon>Actinopterygii</taxon>
        <taxon>Neopterygii</taxon>
        <taxon>Teleostei</taxon>
        <taxon>Neoteleostei</taxon>
        <taxon>Acanthomorphata</taxon>
        <taxon>Ovalentaria</taxon>
        <taxon>Atherinomorphae</taxon>
        <taxon>Cyprinodontiformes</taxon>
        <taxon>Poeciliidae</taxon>
        <taxon>Poeciliinae</taxon>
        <taxon>Gambusia</taxon>
    </lineage>
</organism>
<evidence type="ECO:0000313" key="2">
    <source>
        <dbReference type="EMBL" id="PWA16422.1"/>
    </source>
</evidence>
<keyword evidence="3" id="KW-1185">Reference proteome</keyword>
<name>A0A315V0N3_GAMAF</name>
<comment type="caution">
    <text evidence="2">The sequence shown here is derived from an EMBL/GenBank/DDBJ whole genome shotgun (WGS) entry which is preliminary data.</text>
</comment>
<feature type="compositionally biased region" description="Basic residues" evidence="1">
    <location>
        <begin position="253"/>
        <end position="268"/>
    </location>
</feature>
<gene>
    <name evidence="2" type="ORF">CCH79_00004416</name>
</gene>
<evidence type="ECO:0000313" key="3">
    <source>
        <dbReference type="Proteomes" id="UP000250572"/>
    </source>
</evidence>
<protein>
    <recommendedName>
        <fullName evidence="4">Protein RD3-like</fullName>
    </recommendedName>
</protein>
<dbReference type="AlphaFoldDB" id="A0A315V0N3"/>
<proteinExistence type="predicted"/>
<dbReference type="Proteomes" id="UP000250572">
    <property type="component" value="Unassembled WGS sequence"/>
</dbReference>
<dbReference type="PANTHER" id="PTHR28489:SF3">
    <property type="entry name" value="PROTEIN RD3-LIKE"/>
    <property type="match status" value="1"/>
</dbReference>